<dbReference type="GO" id="GO:0012505">
    <property type="term" value="C:endomembrane system"/>
    <property type="evidence" value="ECO:0007669"/>
    <property type="project" value="UniProtKB-SubCell"/>
</dbReference>
<name>A0A1I2VTX1_9BACT</name>
<keyword evidence="4 5" id="KW-0472">Membrane</keyword>
<dbReference type="Pfam" id="PF06803">
    <property type="entry name" value="DUF1232"/>
    <property type="match status" value="1"/>
</dbReference>
<dbReference type="InterPro" id="IPR010652">
    <property type="entry name" value="DUF1232"/>
</dbReference>
<keyword evidence="2 5" id="KW-0812">Transmembrane</keyword>
<dbReference type="RefSeq" id="WP_175491069.1">
    <property type="nucleotide sequence ID" value="NZ_FOOT01000004.1"/>
</dbReference>
<gene>
    <name evidence="7" type="ORF">SAMN05421739_104366</name>
</gene>
<feature type="domain" description="DUF1232" evidence="6">
    <location>
        <begin position="35"/>
        <end position="69"/>
    </location>
</feature>
<protein>
    <submittedName>
        <fullName evidence="7">Uncharacterized membrane protein YkvA, DUF1232 family</fullName>
    </submittedName>
</protein>
<dbReference type="EMBL" id="FOOT01000004">
    <property type="protein sequence ID" value="SFG92668.1"/>
    <property type="molecule type" value="Genomic_DNA"/>
</dbReference>
<evidence type="ECO:0000313" key="7">
    <source>
        <dbReference type="EMBL" id="SFG92668.1"/>
    </source>
</evidence>
<keyword evidence="3 5" id="KW-1133">Transmembrane helix</keyword>
<evidence type="ECO:0000256" key="1">
    <source>
        <dbReference type="ARBA" id="ARBA00004127"/>
    </source>
</evidence>
<evidence type="ECO:0000256" key="2">
    <source>
        <dbReference type="ARBA" id="ARBA00022692"/>
    </source>
</evidence>
<dbReference type="STRING" id="1436961.SAMN05421739_104366"/>
<proteinExistence type="predicted"/>
<evidence type="ECO:0000256" key="3">
    <source>
        <dbReference type="ARBA" id="ARBA00022989"/>
    </source>
</evidence>
<feature type="transmembrane region" description="Helical" evidence="5">
    <location>
        <begin position="32"/>
        <end position="52"/>
    </location>
</feature>
<keyword evidence="8" id="KW-1185">Reference proteome</keyword>
<evidence type="ECO:0000256" key="5">
    <source>
        <dbReference type="SAM" id="Phobius"/>
    </source>
</evidence>
<evidence type="ECO:0000313" key="8">
    <source>
        <dbReference type="Proteomes" id="UP000198724"/>
    </source>
</evidence>
<accession>A0A1I2VTX1</accession>
<feature type="transmembrane region" description="Helical" evidence="5">
    <location>
        <begin position="100"/>
        <end position="124"/>
    </location>
</feature>
<sequence>MTHLYTLKQKAHLFHTEIYALYLAYRDARVKWYVRVLLALSLVYAVSPLDLLPDLVPVFGYLDDVVIVAVGLTASYRLLPEKVWDEARLNAIEDMNESVLALRAISYTWILLLTVIAILCYKLLYIKMPY</sequence>
<evidence type="ECO:0000256" key="4">
    <source>
        <dbReference type="ARBA" id="ARBA00023136"/>
    </source>
</evidence>
<dbReference type="Proteomes" id="UP000198724">
    <property type="component" value="Unassembled WGS sequence"/>
</dbReference>
<dbReference type="AlphaFoldDB" id="A0A1I2VTX1"/>
<evidence type="ECO:0000259" key="6">
    <source>
        <dbReference type="Pfam" id="PF06803"/>
    </source>
</evidence>
<reference evidence="8" key="1">
    <citation type="submission" date="2016-10" db="EMBL/GenBank/DDBJ databases">
        <authorList>
            <person name="Varghese N."/>
            <person name="Submissions S."/>
        </authorList>
    </citation>
    <scope>NUCLEOTIDE SEQUENCE [LARGE SCALE GENOMIC DNA]</scope>
    <source>
        <strain evidence="8">LP51</strain>
    </source>
</reference>
<comment type="subcellular location">
    <subcellularLocation>
        <location evidence="1">Endomembrane system</location>
        <topology evidence="1">Multi-pass membrane protein</topology>
    </subcellularLocation>
</comment>
<organism evidence="7 8">
    <name type="scientific">Pontibacter chinhatensis</name>
    <dbReference type="NCBI Taxonomy" id="1436961"/>
    <lineage>
        <taxon>Bacteria</taxon>
        <taxon>Pseudomonadati</taxon>
        <taxon>Bacteroidota</taxon>
        <taxon>Cytophagia</taxon>
        <taxon>Cytophagales</taxon>
        <taxon>Hymenobacteraceae</taxon>
        <taxon>Pontibacter</taxon>
    </lineage>
</organism>